<keyword evidence="8" id="KW-0902">Two-component regulatory system</keyword>
<dbReference type="SUPFAM" id="SSF55874">
    <property type="entry name" value="ATPase domain of HSP90 chaperone/DNA topoisomerase II/histidine kinase"/>
    <property type="match status" value="1"/>
</dbReference>
<feature type="domain" description="DUF7134" evidence="11">
    <location>
        <begin position="27"/>
        <end position="166"/>
    </location>
</feature>
<dbReference type="CDD" id="cd16917">
    <property type="entry name" value="HATPase_UhpB-NarQ-NarX-like"/>
    <property type="match status" value="1"/>
</dbReference>
<protein>
    <recommendedName>
        <fullName evidence="2">histidine kinase</fullName>
        <ecNumber evidence="2">2.7.13.3</ecNumber>
    </recommendedName>
</protein>
<dbReference type="Pfam" id="PF07730">
    <property type="entry name" value="HisKA_3"/>
    <property type="match status" value="1"/>
</dbReference>
<name>A0A8J3ZWZ7_9ACTN</name>
<keyword evidence="3" id="KW-0597">Phosphoprotein</keyword>
<dbReference type="GO" id="GO:0005524">
    <property type="term" value="F:ATP binding"/>
    <property type="evidence" value="ECO:0007669"/>
    <property type="project" value="UniProtKB-KW"/>
</dbReference>
<keyword evidence="5" id="KW-0547">Nucleotide-binding</keyword>
<dbReference type="GO" id="GO:0016020">
    <property type="term" value="C:membrane"/>
    <property type="evidence" value="ECO:0007669"/>
    <property type="project" value="InterPro"/>
</dbReference>
<evidence type="ECO:0000256" key="9">
    <source>
        <dbReference type="SAM" id="Phobius"/>
    </source>
</evidence>
<comment type="catalytic activity">
    <reaction evidence="1">
        <text>ATP + protein L-histidine = ADP + protein N-phospho-L-histidine.</text>
        <dbReference type="EC" id="2.7.13.3"/>
    </reaction>
</comment>
<evidence type="ECO:0000256" key="1">
    <source>
        <dbReference type="ARBA" id="ARBA00000085"/>
    </source>
</evidence>
<reference evidence="12" key="1">
    <citation type="submission" date="2021-01" db="EMBL/GenBank/DDBJ databases">
        <title>Whole genome shotgun sequence of Virgisporangium ochraceum NBRC 16418.</title>
        <authorList>
            <person name="Komaki H."/>
            <person name="Tamura T."/>
        </authorList>
    </citation>
    <scope>NUCLEOTIDE SEQUENCE</scope>
    <source>
        <strain evidence="12">NBRC 16418</strain>
    </source>
</reference>
<feature type="transmembrane region" description="Helical" evidence="9">
    <location>
        <begin position="57"/>
        <end position="74"/>
    </location>
</feature>
<evidence type="ECO:0000256" key="3">
    <source>
        <dbReference type="ARBA" id="ARBA00022553"/>
    </source>
</evidence>
<dbReference type="GO" id="GO:0000155">
    <property type="term" value="F:phosphorelay sensor kinase activity"/>
    <property type="evidence" value="ECO:0007669"/>
    <property type="project" value="InterPro"/>
</dbReference>
<dbReference type="AlphaFoldDB" id="A0A8J3ZWZ7"/>
<evidence type="ECO:0000256" key="4">
    <source>
        <dbReference type="ARBA" id="ARBA00022679"/>
    </source>
</evidence>
<evidence type="ECO:0000313" key="13">
    <source>
        <dbReference type="Proteomes" id="UP000635606"/>
    </source>
</evidence>
<sequence length="404" mass="42089">MTTLGALRHGVHHALHDGVRERAHRFAARPVRADALIAAVILGVTLVTATAGPQARPLSPLALVSAVVAGAVLVLRRRYPFATLLVSAFAAEVFLAHHDGRNGLLLLAAPLVALSTVAERATRMRAVLVGGLVVLAIGVTHVWLKPALLGAENLALAAFGGLAVAAGTASRHRHAFLAEARKRADRAEADRDAEARRRVTEERLRIARDLHDVIGHHLALIHIQARVAARAIDSAGSPAAQALDHVCAASKAALTDLGDTIGLLRQDGDPADPTVPVCGLDRVEDLLAAYRRSGLDIAVTATGAVRPLPGPADLTAYRVLQESLTNVCKHVGPTSVAVTLAYRDDGLELTVENPTTGAVPGLPGHGHVGMRERVGALGGTFTAGPVADAASGRYRVTARLPYAA</sequence>
<feature type="transmembrane region" description="Helical" evidence="9">
    <location>
        <begin position="126"/>
        <end position="144"/>
    </location>
</feature>
<dbReference type="InterPro" id="IPR036890">
    <property type="entry name" value="HATPase_C_sf"/>
</dbReference>
<evidence type="ECO:0000256" key="7">
    <source>
        <dbReference type="ARBA" id="ARBA00022840"/>
    </source>
</evidence>
<gene>
    <name evidence="12" type="ORF">Voc01_056450</name>
</gene>
<keyword evidence="6 12" id="KW-0418">Kinase</keyword>
<accession>A0A8J3ZWZ7</accession>
<dbReference type="EMBL" id="BOPH01000082">
    <property type="protein sequence ID" value="GIJ70728.1"/>
    <property type="molecule type" value="Genomic_DNA"/>
</dbReference>
<evidence type="ECO:0000256" key="2">
    <source>
        <dbReference type="ARBA" id="ARBA00012438"/>
    </source>
</evidence>
<dbReference type="GO" id="GO:0046983">
    <property type="term" value="F:protein dimerization activity"/>
    <property type="evidence" value="ECO:0007669"/>
    <property type="project" value="InterPro"/>
</dbReference>
<dbReference type="PANTHER" id="PTHR24421">
    <property type="entry name" value="NITRATE/NITRITE SENSOR PROTEIN NARX-RELATED"/>
    <property type="match status" value="1"/>
</dbReference>
<proteinExistence type="predicted"/>
<keyword evidence="9" id="KW-0472">Membrane</keyword>
<feature type="transmembrane region" description="Helical" evidence="9">
    <location>
        <begin position="31"/>
        <end position="51"/>
    </location>
</feature>
<keyword evidence="13" id="KW-1185">Reference proteome</keyword>
<evidence type="ECO:0000313" key="12">
    <source>
        <dbReference type="EMBL" id="GIJ70728.1"/>
    </source>
</evidence>
<dbReference type="PANTHER" id="PTHR24421:SF10">
    <property type="entry name" value="NITRATE_NITRITE SENSOR PROTEIN NARQ"/>
    <property type="match status" value="1"/>
</dbReference>
<dbReference type="Gene3D" id="3.30.565.10">
    <property type="entry name" value="Histidine kinase-like ATPase, C-terminal domain"/>
    <property type="match status" value="1"/>
</dbReference>
<evidence type="ECO:0000259" key="10">
    <source>
        <dbReference type="Pfam" id="PF07730"/>
    </source>
</evidence>
<dbReference type="Gene3D" id="1.20.5.1930">
    <property type="match status" value="1"/>
</dbReference>
<keyword evidence="9" id="KW-1133">Transmembrane helix</keyword>
<dbReference type="InterPro" id="IPR011712">
    <property type="entry name" value="Sig_transdc_His_kin_sub3_dim/P"/>
</dbReference>
<organism evidence="12 13">
    <name type="scientific">Virgisporangium ochraceum</name>
    <dbReference type="NCBI Taxonomy" id="65505"/>
    <lineage>
        <taxon>Bacteria</taxon>
        <taxon>Bacillati</taxon>
        <taxon>Actinomycetota</taxon>
        <taxon>Actinomycetes</taxon>
        <taxon>Micromonosporales</taxon>
        <taxon>Micromonosporaceae</taxon>
        <taxon>Virgisporangium</taxon>
    </lineage>
</organism>
<evidence type="ECO:0000256" key="5">
    <source>
        <dbReference type="ARBA" id="ARBA00022741"/>
    </source>
</evidence>
<feature type="domain" description="Signal transduction histidine kinase subgroup 3 dimerisation and phosphoacceptor" evidence="10">
    <location>
        <begin position="202"/>
        <end position="267"/>
    </location>
</feature>
<comment type="caution">
    <text evidence="12">The sequence shown here is derived from an EMBL/GenBank/DDBJ whole genome shotgun (WGS) entry which is preliminary data.</text>
</comment>
<keyword evidence="7" id="KW-0067">ATP-binding</keyword>
<keyword evidence="9" id="KW-0812">Transmembrane</keyword>
<evidence type="ECO:0000256" key="6">
    <source>
        <dbReference type="ARBA" id="ARBA00022777"/>
    </source>
</evidence>
<keyword evidence="4" id="KW-0808">Transferase</keyword>
<dbReference type="EC" id="2.7.13.3" evidence="2"/>
<dbReference type="Pfam" id="PF23539">
    <property type="entry name" value="DUF7134"/>
    <property type="match status" value="1"/>
</dbReference>
<dbReference type="Proteomes" id="UP000635606">
    <property type="component" value="Unassembled WGS sequence"/>
</dbReference>
<evidence type="ECO:0000256" key="8">
    <source>
        <dbReference type="ARBA" id="ARBA00023012"/>
    </source>
</evidence>
<dbReference type="InterPro" id="IPR050482">
    <property type="entry name" value="Sensor_HK_TwoCompSys"/>
</dbReference>
<dbReference type="InterPro" id="IPR055558">
    <property type="entry name" value="DUF7134"/>
</dbReference>
<dbReference type="RefSeq" id="WP_203930623.1">
    <property type="nucleotide sequence ID" value="NZ_BOPH01000082.1"/>
</dbReference>
<evidence type="ECO:0000259" key="11">
    <source>
        <dbReference type="Pfam" id="PF23539"/>
    </source>
</evidence>